<evidence type="ECO:0000313" key="1">
    <source>
        <dbReference type="EMBL" id="CAD9760818.1"/>
    </source>
</evidence>
<sequence>MRRDTLQLLLGLSVAINVAFTGYYMFGRQSATLQSTVGLRSMNRMPTRLQQRTMMPNRRVSLISRAEAEGPIMSVQDGKFADYRWKEGTWDTTKFQTEDGKVNWDAVIDAEIARRKLVIDNMLPTSATEDVTFNAAEIPWWAWVKRFHLPEAEKLNGRAAMIGYMAALGVDQLTKIGIYDQHTSLWGRLTVAATVIGIFYYREFGYDNLTDEQKMAVDEVKEQLLGFIDQGKKAVGMN</sequence>
<organism evidence="1">
    <name type="scientific">Lotharella oceanica</name>
    <dbReference type="NCBI Taxonomy" id="641309"/>
    <lineage>
        <taxon>Eukaryota</taxon>
        <taxon>Sar</taxon>
        <taxon>Rhizaria</taxon>
        <taxon>Cercozoa</taxon>
        <taxon>Chlorarachniophyceae</taxon>
        <taxon>Lotharella</taxon>
    </lineage>
</organism>
<reference evidence="1" key="1">
    <citation type="submission" date="2021-01" db="EMBL/GenBank/DDBJ databases">
        <authorList>
            <person name="Corre E."/>
            <person name="Pelletier E."/>
            <person name="Niang G."/>
            <person name="Scheremetjew M."/>
            <person name="Finn R."/>
            <person name="Kale V."/>
            <person name="Holt S."/>
            <person name="Cochrane G."/>
            <person name="Meng A."/>
            <person name="Brown T."/>
            <person name="Cohen L."/>
        </authorList>
    </citation>
    <scope>NUCLEOTIDE SEQUENCE</scope>
    <source>
        <strain evidence="1">CCMP622</strain>
    </source>
</reference>
<proteinExistence type="predicted"/>
<gene>
    <name evidence="1" type="ORF">LSP00402_LOCUS8361</name>
</gene>
<dbReference type="AlphaFoldDB" id="A0A7S2X9E7"/>
<accession>A0A7S2X9E7</accession>
<name>A0A7S2X9E7_9EUKA</name>
<dbReference type="SUPFAM" id="SSF103511">
    <property type="entry name" value="Chlorophyll a-b binding protein"/>
    <property type="match status" value="1"/>
</dbReference>
<dbReference type="EMBL" id="HBHP01013420">
    <property type="protein sequence ID" value="CAD9760818.1"/>
    <property type="molecule type" value="Transcribed_RNA"/>
</dbReference>
<protein>
    <submittedName>
        <fullName evidence="1">Uncharacterized protein</fullName>
    </submittedName>
</protein>